<dbReference type="AlphaFoldDB" id="A0A239BMD4"/>
<evidence type="ECO:0000313" key="2">
    <source>
        <dbReference type="Proteomes" id="UP000198282"/>
    </source>
</evidence>
<organism evidence="1 2">
    <name type="scientific">Streptosporangium subroseum</name>
    <dbReference type="NCBI Taxonomy" id="106412"/>
    <lineage>
        <taxon>Bacteria</taxon>
        <taxon>Bacillati</taxon>
        <taxon>Actinomycetota</taxon>
        <taxon>Actinomycetes</taxon>
        <taxon>Streptosporangiales</taxon>
        <taxon>Streptosporangiaceae</taxon>
        <taxon>Streptosporangium</taxon>
    </lineage>
</organism>
<dbReference type="EMBL" id="FZOD01000003">
    <property type="protein sequence ID" value="SNS08508.1"/>
    <property type="molecule type" value="Genomic_DNA"/>
</dbReference>
<protein>
    <recommendedName>
        <fullName evidence="3">Immunity protein 8</fullName>
    </recommendedName>
</protein>
<evidence type="ECO:0008006" key="3">
    <source>
        <dbReference type="Google" id="ProtNLM"/>
    </source>
</evidence>
<gene>
    <name evidence="1" type="ORF">SAMN05216276_1003297</name>
</gene>
<keyword evidence="2" id="KW-1185">Reference proteome</keyword>
<accession>A0A239BMD4</accession>
<proteinExistence type="predicted"/>
<reference evidence="1 2" key="1">
    <citation type="submission" date="2017-06" db="EMBL/GenBank/DDBJ databases">
        <authorList>
            <person name="Kim H.J."/>
            <person name="Triplett B.A."/>
        </authorList>
    </citation>
    <scope>NUCLEOTIDE SEQUENCE [LARGE SCALE GENOMIC DNA]</scope>
    <source>
        <strain evidence="1 2">CGMCC 4.2132</strain>
    </source>
</reference>
<sequence length="120" mass="13738">MRGSDEIVFLTVYDRPWSSSRIRPRLVLELHGNGRLILIGHGSMVEGIYRPGEWDTATTVNAEHLHLIQRAARTEHSGAVLLEAIAEVIGERDDAEIRFREWLDSNGIPSRHYPDWRTPK</sequence>
<evidence type="ECO:0000313" key="1">
    <source>
        <dbReference type="EMBL" id="SNS08508.1"/>
    </source>
</evidence>
<name>A0A239BMD4_9ACTN</name>
<dbReference type="RefSeq" id="WP_089205979.1">
    <property type="nucleotide sequence ID" value="NZ_FZOD01000003.1"/>
</dbReference>
<dbReference type="Proteomes" id="UP000198282">
    <property type="component" value="Unassembled WGS sequence"/>
</dbReference>